<dbReference type="Proteomes" id="UP000253594">
    <property type="component" value="Unassembled WGS sequence"/>
</dbReference>
<evidence type="ECO:0000313" key="1">
    <source>
        <dbReference type="EMBL" id="RCI72956.1"/>
    </source>
</evidence>
<dbReference type="EMBL" id="QORE01000764">
    <property type="protein sequence ID" value="RCI72956.1"/>
    <property type="molecule type" value="Genomic_DNA"/>
</dbReference>
<comment type="caution">
    <text evidence="1">The sequence shown here is derived from an EMBL/GenBank/DDBJ whole genome shotgun (WGS) entry which is preliminary data.</text>
</comment>
<accession>A0A367M610</accession>
<reference evidence="1 2" key="1">
    <citation type="submission" date="2018-07" db="EMBL/GenBank/DDBJ databases">
        <title>Mechanisms of high-level aminoglycoside resistance among Gram-negative pathogens in Brazil.</title>
        <authorList>
            <person name="Ballaben A.S."/>
            <person name="Darini A.L.C."/>
            <person name="Doi Y."/>
        </authorList>
    </citation>
    <scope>NUCLEOTIDE SEQUENCE [LARGE SCALE GENOMIC DNA]</scope>
    <source>
        <strain evidence="1 2">B2-305</strain>
    </source>
</reference>
<evidence type="ECO:0000313" key="2">
    <source>
        <dbReference type="Proteomes" id="UP000253594"/>
    </source>
</evidence>
<protein>
    <submittedName>
        <fullName evidence="1">Uncharacterized protein</fullName>
    </submittedName>
</protein>
<dbReference type="AlphaFoldDB" id="A0A367M610"/>
<gene>
    <name evidence="1" type="ORF">DT376_20935</name>
</gene>
<name>A0A367M610_PSEAI</name>
<sequence length="194" mass="21937">MTDYEFAQAAHPHSWLLVADNLYEQSKGLLRQFPTGKTMQWDGNGTLLCEWPSSSRSTFLLAGFALENAIKAFLVYENPQWVSNGILARPLRSHRLVALSQQSTLIPWQKRGPIILSSFERGLESWARYPCAISAAETEVEQNLSPALWKNYLRLMRAYGKSLMALLQQDWKGPHGVEGRFEFSGSYLGAQSIK</sequence>
<organism evidence="1 2">
    <name type="scientific">Pseudomonas aeruginosa</name>
    <dbReference type="NCBI Taxonomy" id="287"/>
    <lineage>
        <taxon>Bacteria</taxon>
        <taxon>Pseudomonadati</taxon>
        <taxon>Pseudomonadota</taxon>
        <taxon>Gammaproteobacteria</taxon>
        <taxon>Pseudomonadales</taxon>
        <taxon>Pseudomonadaceae</taxon>
        <taxon>Pseudomonas</taxon>
    </lineage>
</organism>
<proteinExistence type="predicted"/>